<accession>A0A101LZR5</accession>
<gene>
    <name evidence="2" type="ORF">ABT39_MTgene5376</name>
</gene>
<keyword evidence="1" id="KW-0472">Membrane</keyword>
<protein>
    <submittedName>
        <fullName evidence="2">Uncharacterized protein</fullName>
    </submittedName>
</protein>
<keyword evidence="1" id="KW-0812">Transmembrane</keyword>
<sequence>MNSSYLGTTLGLFHFTLPTLLPYLAFISLLPTGHPLRSLYQPYSLTQLTDAPHLLHCTGYRAFGRASRQH</sequence>
<geneLocation type="mitochondrion" evidence="2"/>
<comment type="caution">
    <text evidence="2">The sequence shown here is derived from an EMBL/GenBank/DDBJ whole genome shotgun (WGS) entry which is preliminary data.</text>
</comment>
<proteinExistence type="predicted"/>
<keyword evidence="1" id="KW-1133">Transmembrane helix</keyword>
<reference evidence="2" key="1">
    <citation type="journal article" date="2015" name="Genome Biol. Evol.">
        <title>Organellar Genomes of White Spruce (Picea glauca): Assembly and Annotation.</title>
        <authorList>
            <person name="Jackman S.D."/>
            <person name="Warren R.L."/>
            <person name="Gibb E.A."/>
            <person name="Vandervalk B.P."/>
            <person name="Mohamadi H."/>
            <person name="Chu J."/>
            <person name="Raymond A."/>
            <person name="Pleasance S."/>
            <person name="Coope R."/>
            <person name="Wildung M.R."/>
            <person name="Ritland C.E."/>
            <person name="Bousquet J."/>
            <person name="Jones S.J."/>
            <person name="Bohlmann J."/>
            <person name="Birol I."/>
        </authorList>
    </citation>
    <scope>NUCLEOTIDE SEQUENCE [LARGE SCALE GENOMIC DNA]</scope>
    <source>
        <tissue evidence="2">Flushing bud</tissue>
    </source>
</reference>
<name>A0A101LZR5_PICGL</name>
<dbReference type="AlphaFoldDB" id="A0A101LZR5"/>
<evidence type="ECO:0000256" key="1">
    <source>
        <dbReference type="SAM" id="Phobius"/>
    </source>
</evidence>
<feature type="transmembrane region" description="Helical" evidence="1">
    <location>
        <begin position="12"/>
        <end position="30"/>
    </location>
</feature>
<dbReference type="EMBL" id="LKAM01000006">
    <property type="protein sequence ID" value="KUM48376.1"/>
    <property type="molecule type" value="Genomic_DNA"/>
</dbReference>
<keyword evidence="2" id="KW-0496">Mitochondrion</keyword>
<organism evidence="2">
    <name type="scientific">Picea glauca</name>
    <name type="common">White spruce</name>
    <name type="synonym">Pinus glauca</name>
    <dbReference type="NCBI Taxonomy" id="3330"/>
    <lineage>
        <taxon>Eukaryota</taxon>
        <taxon>Viridiplantae</taxon>
        <taxon>Streptophyta</taxon>
        <taxon>Embryophyta</taxon>
        <taxon>Tracheophyta</taxon>
        <taxon>Spermatophyta</taxon>
        <taxon>Pinopsida</taxon>
        <taxon>Pinidae</taxon>
        <taxon>Conifers I</taxon>
        <taxon>Pinales</taxon>
        <taxon>Pinaceae</taxon>
        <taxon>Picea</taxon>
    </lineage>
</organism>
<evidence type="ECO:0000313" key="2">
    <source>
        <dbReference type="EMBL" id="KUM48376.1"/>
    </source>
</evidence>